<dbReference type="UniPathway" id="UPA00281"/>
<dbReference type="EC" id="1.1.1.133" evidence="3 6"/>
<dbReference type="InterPro" id="IPR029903">
    <property type="entry name" value="RmlD-like-bd"/>
</dbReference>
<dbReference type="NCBIfam" id="TIGR01214">
    <property type="entry name" value="rmlD"/>
    <property type="match status" value="1"/>
</dbReference>
<dbReference type="GO" id="GO:0008831">
    <property type="term" value="F:dTDP-4-dehydrorhamnose reductase activity"/>
    <property type="evidence" value="ECO:0007669"/>
    <property type="project" value="UniProtKB-EC"/>
</dbReference>
<evidence type="ECO:0000313" key="9">
    <source>
        <dbReference type="Proteomes" id="UP000027987"/>
    </source>
</evidence>
<evidence type="ECO:0000256" key="3">
    <source>
        <dbReference type="ARBA" id="ARBA00012929"/>
    </source>
</evidence>
<comment type="similarity">
    <text evidence="2 6">Belongs to the dTDP-4-dehydrorhamnose reductase family.</text>
</comment>
<dbReference type="RefSeq" id="WP_019467067.1">
    <property type="nucleotide sequence ID" value="NZ_ALOY01000181.1"/>
</dbReference>
<dbReference type="Gene3D" id="3.40.50.720">
    <property type="entry name" value="NAD(P)-binding Rossmann-like Domain"/>
    <property type="match status" value="1"/>
</dbReference>
<feature type="domain" description="RmlD-like substrate binding" evidence="7">
    <location>
        <begin position="1"/>
        <end position="306"/>
    </location>
</feature>
<proteinExistence type="inferred from homology"/>
<evidence type="ECO:0000313" key="8">
    <source>
        <dbReference type="EMBL" id="AIF49389.1"/>
    </source>
</evidence>
<evidence type="ECO:0000256" key="4">
    <source>
        <dbReference type="ARBA" id="ARBA00017099"/>
    </source>
</evidence>
<keyword evidence="9" id="KW-1185">Reference proteome</keyword>
<evidence type="ECO:0000256" key="1">
    <source>
        <dbReference type="ARBA" id="ARBA00004781"/>
    </source>
</evidence>
<gene>
    <name evidence="8" type="ORF">HY57_20065</name>
</gene>
<accession>A0A075K5F6</accession>
<comment type="function">
    <text evidence="6">Catalyzes the reduction of dTDP-6-deoxy-L-lyxo-4-hexulose to yield dTDP-L-rhamnose.</text>
</comment>
<dbReference type="InterPro" id="IPR036291">
    <property type="entry name" value="NAD(P)-bd_dom_sf"/>
</dbReference>
<dbReference type="EMBL" id="CP008884">
    <property type="protein sequence ID" value="AIF49389.1"/>
    <property type="molecule type" value="Genomic_DNA"/>
</dbReference>
<dbReference type="InterPro" id="IPR005913">
    <property type="entry name" value="dTDP_dehydrorham_reduct"/>
</dbReference>
<dbReference type="PANTHER" id="PTHR10491:SF4">
    <property type="entry name" value="METHIONINE ADENOSYLTRANSFERASE 2 SUBUNIT BETA"/>
    <property type="match status" value="1"/>
</dbReference>
<dbReference type="Gene3D" id="3.90.25.10">
    <property type="entry name" value="UDP-galactose 4-epimerase, domain 1"/>
    <property type="match status" value="1"/>
</dbReference>
<evidence type="ECO:0000256" key="2">
    <source>
        <dbReference type="ARBA" id="ARBA00010944"/>
    </source>
</evidence>
<dbReference type="PATRIC" id="fig|1217721.7.peg.4110"/>
<evidence type="ECO:0000259" key="7">
    <source>
        <dbReference type="Pfam" id="PF04321"/>
    </source>
</evidence>
<dbReference type="AlphaFoldDB" id="A0A075K5F6"/>
<dbReference type="PANTHER" id="PTHR10491">
    <property type="entry name" value="DTDP-4-DEHYDRORHAMNOSE REDUCTASE"/>
    <property type="match status" value="1"/>
</dbReference>
<keyword evidence="6" id="KW-0560">Oxidoreductase</keyword>
<dbReference type="CDD" id="cd05254">
    <property type="entry name" value="dTDP_HR_like_SDR_e"/>
    <property type="match status" value="1"/>
</dbReference>
<dbReference type="UniPathway" id="UPA00124"/>
<dbReference type="GO" id="GO:0009243">
    <property type="term" value="P:O antigen biosynthetic process"/>
    <property type="evidence" value="ECO:0007669"/>
    <property type="project" value="UniProtKB-UniPathway"/>
</dbReference>
<comment type="cofactor">
    <cofactor evidence="6">
        <name>Mg(2+)</name>
        <dbReference type="ChEBI" id="CHEBI:18420"/>
    </cofactor>
    <text evidence="6">Binds 1 Mg(2+) ion per monomer.</text>
</comment>
<evidence type="ECO:0000256" key="6">
    <source>
        <dbReference type="RuleBase" id="RU364082"/>
    </source>
</evidence>
<sequence length="316" mass="33959">MRILLLGANGQLGRCFIKQGGLSERGELFAASRDGQLTEGGDGYVADLSDTSSLRAVLHQLHPDVVINTAAYTAVDRAEEEENLALRINGEAVAELGQWARVHNALVVHYSTDYVFNGEARTPYGVGAQTDPLGAYGRSKLAGELALAASGAAHFNFRTAWVYAAHGQNFLRTMLRLGAERDELSVVVDQIGAPTSTNLIVAGTLAALDRWLHASVETRSALEGTHHLVASGKTSWHGFAEAVFAGAVDRGLLSKRPLVRAIGTSDFPTRARRPAYSVLDNQGFHSHFGIPLPDWKIGLEQVLDTMTLPSSTEKSC</sequence>
<protein>
    <recommendedName>
        <fullName evidence="4 6">dTDP-4-dehydrorhamnose reductase</fullName>
        <ecNumber evidence="3 6">1.1.1.133</ecNumber>
    </recommendedName>
</protein>
<dbReference type="STRING" id="1217721.HY57_20065"/>
<dbReference type="SUPFAM" id="SSF51735">
    <property type="entry name" value="NAD(P)-binding Rossmann-fold domains"/>
    <property type="match status" value="1"/>
</dbReference>
<evidence type="ECO:0000256" key="5">
    <source>
        <dbReference type="ARBA" id="ARBA00048200"/>
    </source>
</evidence>
<dbReference type="KEGG" id="dja:HY57_20065"/>
<comment type="pathway">
    <text evidence="1 6">Carbohydrate biosynthesis; dTDP-L-rhamnose biosynthesis.</text>
</comment>
<dbReference type="GO" id="GO:0019305">
    <property type="term" value="P:dTDP-rhamnose biosynthetic process"/>
    <property type="evidence" value="ECO:0007669"/>
    <property type="project" value="UniProtKB-UniPathway"/>
</dbReference>
<dbReference type="HOGENOM" id="CLU_045518_1_0_6"/>
<dbReference type="OrthoDB" id="9803892at2"/>
<name>A0A075K5F6_9GAMM</name>
<keyword evidence="6" id="KW-0521">NADP</keyword>
<dbReference type="Pfam" id="PF04321">
    <property type="entry name" value="RmlD_sub_bind"/>
    <property type="match status" value="1"/>
</dbReference>
<reference evidence="8 9" key="1">
    <citation type="submission" date="2014-07" db="EMBL/GenBank/DDBJ databases">
        <title>Complete Genome Sequence of Dyella japonica Strain A8 Isolated from Malaysian Tropical Soil.</title>
        <authorList>
            <person name="Hui R.K.H."/>
            <person name="Chen J.-W."/>
            <person name="Chan K.-G."/>
            <person name="Leung F.C.C."/>
        </authorList>
    </citation>
    <scope>NUCLEOTIDE SEQUENCE [LARGE SCALE GENOMIC DNA]</scope>
    <source>
        <strain evidence="8 9">A8</strain>
    </source>
</reference>
<organism evidence="8 9">
    <name type="scientific">Dyella japonica A8</name>
    <dbReference type="NCBI Taxonomy" id="1217721"/>
    <lineage>
        <taxon>Bacteria</taxon>
        <taxon>Pseudomonadati</taxon>
        <taxon>Pseudomonadota</taxon>
        <taxon>Gammaproteobacteria</taxon>
        <taxon>Lysobacterales</taxon>
        <taxon>Rhodanobacteraceae</taxon>
        <taxon>Dyella</taxon>
    </lineage>
</organism>
<comment type="catalytic activity">
    <reaction evidence="5 6">
        <text>dTDP-beta-L-rhamnose + NADP(+) = dTDP-4-dehydro-beta-L-rhamnose + NADPH + H(+)</text>
        <dbReference type="Rhea" id="RHEA:21796"/>
        <dbReference type="ChEBI" id="CHEBI:15378"/>
        <dbReference type="ChEBI" id="CHEBI:57510"/>
        <dbReference type="ChEBI" id="CHEBI:57783"/>
        <dbReference type="ChEBI" id="CHEBI:58349"/>
        <dbReference type="ChEBI" id="CHEBI:62830"/>
        <dbReference type="EC" id="1.1.1.133"/>
    </reaction>
</comment>
<dbReference type="GO" id="GO:0005829">
    <property type="term" value="C:cytosol"/>
    <property type="evidence" value="ECO:0007669"/>
    <property type="project" value="TreeGrafter"/>
</dbReference>
<dbReference type="Proteomes" id="UP000027987">
    <property type="component" value="Chromosome"/>
</dbReference>